<accession>A0ABV7TD19</accession>
<dbReference type="InterPro" id="IPR051017">
    <property type="entry name" value="Aldolase-II_Adducin_sf"/>
</dbReference>
<dbReference type="InterPro" id="IPR001303">
    <property type="entry name" value="Aldolase_II/adducin_N"/>
</dbReference>
<dbReference type="Gene3D" id="3.40.225.10">
    <property type="entry name" value="Class II aldolase/adducin N-terminal domain"/>
    <property type="match status" value="1"/>
</dbReference>
<comment type="caution">
    <text evidence="3">The sequence shown here is derived from an EMBL/GenBank/DDBJ whole genome shotgun (WGS) entry which is preliminary data.</text>
</comment>
<dbReference type="PANTHER" id="PTHR10672:SF3">
    <property type="entry name" value="PROTEIN HU-LI TAI SHAO"/>
    <property type="match status" value="1"/>
</dbReference>
<reference evidence="4" key="1">
    <citation type="journal article" date="2019" name="Int. J. Syst. Evol. Microbiol.">
        <title>The Global Catalogue of Microorganisms (GCM) 10K type strain sequencing project: providing services to taxonomists for standard genome sequencing and annotation.</title>
        <authorList>
            <consortium name="The Broad Institute Genomics Platform"/>
            <consortium name="The Broad Institute Genome Sequencing Center for Infectious Disease"/>
            <person name="Wu L."/>
            <person name="Ma J."/>
        </authorList>
    </citation>
    <scope>NUCLEOTIDE SEQUENCE [LARGE SCALE GENOMIC DNA]</scope>
    <source>
        <strain evidence="4">KCTC 42911</strain>
    </source>
</reference>
<dbReference type="PANTHER" id="PTHR10672">
    <property type="entry name" value="ADDUCIN"/>
    <property type="match status" value="1"/>
</dbReference>
<proteinExistence type="inferred from homology"/>
<organism evidence="3 4">
    <name type="scientific">Lutimaribacter marinistellae</name>
    <dbReference type="NCBI Taxonomy" id="1820329"/>
    <lineage>
        <taxon>Bacteria</taxon>
        <taxon>Pseudomonadati</taxon>
        <taxon>Pseudomonadota</taxon>
        <taxon>Alphaproteobacteria</taxon>
        <taxon>Rhodobacterales</taxon>
        <taxon>Roseobacteraceae</taxon>
        <taxon>Lutimaribacter</taxon>
    </lineage>
</organism>
<comment type="similarity">
    <text evidence="1">Belongs to the aldolase class II family.</text>
</comment>
<dbReference type="Proteomes" id="UP001595629">
    <property type="component" value="Unassembled WGS sequence"/>
</dbReference>
<protein>
    <submittedName>
        <fullName evidence="3">Class II aldolase and adducin N-terminal domain-containing protein</fullName>
    </submittedName>
</protein>
<feature type="domain" description="Class II aldolase/adducin N-terminal" evidence="2">
    <location>
        <begin position="17"/>
        <end position="200"/>
    </location>
</feature>
<evidence type="ECO:0000259" key="2">
    <source>
        <dbReference type="SMART" id="SM01007"/>
    </source>
</evidence>
<keyword evidence="4" id="KW-1185">Reference proteome</keyword>
<evidence type="ECO:0000313" key="4">
    <source>
        <dbReference type="Proteomes" id="UP001595629"/>
    </source>
</evidence>
<evidence type="ECO:0000256" key="1">
    <source>
        <dbReference type="ARBA" id="ARBA00037961"/>
    </source>
</evidence>
<name>A0ABV7TD19_9RHOB</name>
<dbReference type="EMBL" id="JBHRXI010000001">
    <property type="protein sequence ID" value="MFC3612564.1"/>
    <property type="molecule type" value="Genomic_DNA"/>
</dbReference>
<evidence type="ECO:0000313" key="3">
    <source>
        <dbReference type="EMBL" id="MFC3612564.1"/>
    </source>
</evidence>
<gene>
    <name evidence="3" type="ORF">ACFORG_02225</name>
</gene>
<dbReference type="Pfam" id="PF00596">
    <property type="entry name" value="Aldolase_II"/>
    <property type="match status" value="1"/>
</dbReference>
<dbReference type="InterPro" id="IPR036409">
    <property type="entry name" value="Aldolase_II/adducin_N_sf"/>
</dbReference>
<dbReference type="RefSeq" id="WP_386733740.1">
    <property type="nucleotide sequence ID" value="NZ_JBHRXI010000001.1"/>
</dbReference>
<dbReference type="SUPFAM" id="SSF53639">
    <property type="entry name" value="AraD/HMP-PK domain-like"/>
    <property type="match status" value="1"/>
</dbReference>
<dbReference type="NCBIfam" id="NF005689">
    <property type="entry name" value="PRK07490.1"/>
    <property type="match status" value="1"/>
</dbReference>
<sequence length="251" mass="28246">MRAVTPLPNIEHWQERVDLAAAFRWTARLDMHEGVANHFSLAVNEDGTRFLMNPNQMHFARIRASDLLLLDANDPSTMEAPDAPDPTAWGLHGTLHRLCPHARCAMHVHSIHATVLASLADSHLPPVDQNSAMFFNRHVIDEEYGGLAFEEEAQRCAKLLADPAKKVLIMGNHGVMVIGQTVAETFNRLYYFERAAETYIRALQTGQKLRLLSDAVAEKTARELEEYPEQDERHLAELKAILDEEGSTYAQ</sequence>
<dbReference type="SMART" id="SM01007">
    <property type="entry name" value="Aldolase_II"/>
    <property type="match status" value="1"/>
</dbReference>